<dbReference type="AlphaFoldDB" id="A0AAD9IZ78"/>
<reference evidence="1" key="1">
    <citation type="journal article" date="2023" name="Mol. Biol. Evol.">
        <title>Third-Generation Sequencing Reveals the Adaptive Role of the Epigenome in Three Deep-Sea Polychaetes.</title>
        <authorList>
            <person name="Perez M."/>
            <person name="Aroh O."/>
            <person name="Sun Y."/>
            <person name="Lan Y."/>
            <person name="Juniper S.K."/>
            <person name="Young C.R."/>
            <person name="Angers B."/>
            <person name="Qian P.Y."/>
        </authorList>
    </citation>
    <scope>NUCLEOTIDE SEQUENCE</scope>
    <source>
        <strain evidence="1">R07B-5</strain>
    </source>
</reference>
<accession>A0AAD9IZ78</accession>
<proteinExistence type="predicted"/>
<organism evidence="1 2">
    <name type="scientific">Ridgeia piscesae</name>
    <name type="common">Tubeworm</name>
    <dbReference type="NCBI Taxonomy" id="27915"/>
    <lineage>
        <taxon>Eukaryota</taxon>
        <taxon>Metazoa</taxon>
        <taxon>Spiralia</taxon>
        <taxon>Lophotrochozoa</taxon>
        <taxon>Annelida</taxon>
        <taxon>Polychaeta</taxon>
        <taxon>Sedentaria</taxon>
        <taxon>Canalipalpata</taxon>
        <taxon>Sabellida</taxon>
        <taxon>Siboglinidae</taxon>
        <taxon>Ridgeia</taxon>
    </lineage>
</organism>
<gene>
    <name evidence="1" type="ORF">NP493_4519g00001</name>
</gene>
<comment type="caution">
    <text evidence="1">The sequence shown here is derived from an EMBL/GenBank/DDBJ whole genome shotgun (WGS) entry which is preliminary data.</text>
</comment>
<dbReference type="EMBL" id="JAODUO010004515">
    <property type="protein sequence ID" value="KAK2143434.1"/>
    <property type="molecule type" value="Genomic_DNA"/>
</dbReference>
<evidence type="ECO:0000313" key="1">
    <source>
        <dbReference type="EMBL" id="KAK2143434.1"/>
    </source>
</evidence>
<keyword evidence="2" id="KW-1185">Reference proteome</keyword>
<dbReference type="Proteomes" id="UP001209878">
    <property type="component" value="Unassembled WGS sequence"/>
</dbReference>
<sequence>MPQIIPLTRIASGKPGVILPAPIASGDPGITSATTINNGNLVGIIPLTTIDSGDSRIIRTKPTAIGVTTNTLRVNNHRRMILTGDKHTTTTIYSLHSSSRSFPVHLVIRHNQNCV</sequence>
<evidence type="ECO:0000313" key="2">
    <source>
        <dbReference type="Proteomes" id="UP001209878"/>
    </source>
</evidence>
<protein>
    <submittedName>
        <fullName evidence="1">Uncharacterized protein</fullName>
    </submittedName>
</protein>
<name>A0AAD9IZ78_RIDPI</name>